<evidence type="ECO:0000256" key="2">
    <source>
        <dbReference type="ARBA" id="ARBA00023067"/>
    </source>
</evidence>
<proteinExistence type="inferred from homology"/>
<dbReference type="RefSeq" id="WP_123663511.1">
    <property type="nucleotide sequence ID" value="NZ_RARA01000027.1"/>
</dbReference>
<name>A0A3N2QB92_9BACT</name>
<dbReference type="SMART" id="SM00411">
    <property type="entry name" value="BHL"/>
    <property type="match status" value="1"/>
</dbReference>
<reference evidence="5 6" key="1">
    <citation type="submission" date="2018-09" db="EMBL/GenBank/DDBJ databases">
        <title>Comparative Genomics of Wolbachia-Cardinium Dual Endosymbiosis in a Plant-Parasitic Nematode.</title>
        <authorList>
            <person name="Brown A.M.V."/>
            <person name="Wasala S.K."/>
            <person name="Howe D.K."/>
            <person name="Peetz A.B."/>
            <person name="Zasada I.A."/>
            <person name="Denver D.R."/>
        </authorList>
    </citation>
    <scope>NUCLEOTIDE SEQUENCE [LARGE SCALE GENOMIC DNA]</scope>
    <source>
        <strain evidence="5 6">Pp_1</strain>
    </source>
</reference>
<dbReference type="PANTHER" id="PTHR33175:SF3">
    <property type="entry name" value="DNA-BINDING PROTEIN HU-BETA"/>
    <property type="match status" value="1"/>
</dbReference>
<gene>
    <name evidence="5" type="ORF">EDM02_04955</name>
</gene>
<comment type="similarity">
    <text evidence="1 4">Belongs to the bacterial histone-like protein family.</text>
</comment>
<keyword evidence="2" id="KW-0226">DNA condensation</keyword>
<sequence length="93" mass="10442">MTKAEVILAISRKTGLDKEDIKNIIDGLFSVIQDSVVDNQRVHFSGFGSFFKKKRARKIGRNISANTAIIVEEHYIPSFKPSKFFAAKIKALT</sequence>
<dbReference type="InterPro" id="IPR000119">
    <property type="entry name" value="Hist_DNA-bd"/>
</dbReference>
<evidence type="ECO:0000256" key="4">
    <source>
        <dbReference type="RuleBase" id="RU003939"/>
    </source>
</evidence>
<keyword evidence="3" id="KW-0238">DNA-binding</keyword>
<dbReference type="InterPro" id="IPR010992">
    <property type="entry name" value="IHF-like_DNA-bd_dom_sf"/>
</dbReference>
<dbReference type="Pfam" id="PF00216">
    <property type="entry name" value="Bac_DNA_binding"/>
    <property type="match status" value="1"/>
</dbReference>
<evidence type="ECO:0000313" key="5">
    <source>
        <dbReference type="EMBL" id="ROT46899.1"/>
    </source>
</evidence>
<dbReference type="Proteomes" id="UP000270927">
    <property type="component" value="Unassembled WGS sequence"/>
</dbReference>
<dbReference type="OrthoDB" id="9799835at2"/>
<evidence type="ECO:0000256" key="3">
    <source>
        <dbReference type="ARBA" id="ARBA00023125"/>
    </source>
</evidence>
<keyword evidence="6" id="KW-1185">Reference proteome</keyword>
<dbReference type="AlphaFoldDB" id="A0A3N2QB92"/>
<protein>
    <submittedName>
        <fullName evidence="5">Integration host factor subunit beta</fullName>
    </submittedName>
</protein>
<dbReference type="CDD" id="cd13836">
    <property type="entry name" value="IHF_B"/>
    <property type="match status" value="1"/>
</dbReference>
<dbReference type="SUPFAM" id="SSF47729">
    <property type="entry name" value="IHF-like DNA-binding proteins"/>
    <property type="match status" value="1"/>
</dbReference>
<dbReference type="Gene3D" id="4.10.520.10">
    <property type="entry name" value="IHF-like DNA-binding proteins"/>
    <property type="match status" value="1"/>
</dbReference>
<dbReference type="GO" id="GO:0030527">
    <property type="term" value="F:structural constituent of chromatin"/>
    <property type="evidence" value="ECO:0007669"/>
    <property type="project" value="InterPro"/>
</dbReference>
<accession>A0A3N2QB92</accession>
<comment type="caution">
    <text evidence="5">The sequence shown here is derived from an EMBL/GenBank/DDBJ whole genome shotgun (WGS) entry which is preliminary data.</text>
</comment>
<organism evidence="5 6">
    <name type="scientific">Candidatus Cardinium hertigii</name>
    <dbReference type="NCBI Taxonomy" id="247481"/>
    <lineage>
        <taxon>Bacteria</taxon>
        <taxon>Pseudomonadati</taxon>
        <taxon>Bacteroidota</taxon>
        <taxon>Cytophagia</taxon>
        <taxon>Cytophagales</taxon>
        <taxon>Amoebophilaceae</taxon>
        <taxon>Candidatus Cardinium</taxon>
    </lineage>
</organism>
<evidence type="ECO:0000313" key="6">
    <source>
        <dbReference type="Proteomes" id="UP000270927"/>
    </source>
</evidence>
<evidence type="ECO:0000256" key="1">
    <source>
        <dbReference type="ARBA" id="ARBA00010529"/>
    </source>
</evidence>
<dbReference type="EMBL" id="RARA01000027">
    <property type="protein sequence ID" value="ROT46899.1"/>
    <property type="molecule type" value="Genomic_DNA"/>
</dbReference>
<dbReference type="PANTHER" id="PTHR33175">
    <property type="entry name" value="DNA-BINDING PROTEIN HU"/>
    <property type="match status" value="1"/>
</dbReference>
<dbReference type="GO" id="GO:0030261">
    <property type="term" value="P:chromosome condensation"/>
    <property type="evidence" value="ECO:0007669"/>
    <property type="project" value="UniProtKB-KW"/>
</dbReference>
<dbReference type="GO" id="GO:0003677">
    <property type="term" value="F:DNA binding"/>
    <property type="evidence" value="ECO:0007669"/>
    <property type="project" value="UniProtKB-KW"/>
</dbReference>
<dbReference type="GO" id="GO:0005829">
    <property type="term" value="C:cytosol"/>
    <property type="evidence" value="ECO:0007669"/>
    <property type="project" value="TreeGrafter"/>
</dbReference>
<dbReference type="PRINTS" id="PR01727">
    <property type="entry name" value="DNABINDINGHU"/>
</dbReference>